<evidence type="ECO:0000313" key="2">
    <source>
        <dbReference type="EMBL" id="GBP15974.1"/>
    </source>
</evidence>
<proteinExistence type="predicted"/>
<comment type="caution">
    <text evidence="2">The sequence shown here is derived from an EMBL/GenBank/DDBJ whole genome shotgun (WGS) entry which is preliminary data.</text>
</comment>
<evidence type="ECO:0000313" key="3">
    <source>
        <dbReference type="Proteomes" id="UP000299102"/>
    </source>
</evidence>
<dbReference type="EMBL" id="BGZK01000075">
    <property type="protein sequence ID" value="GBP15974.1"/>
    <property type="molecule type" value="Genomic_DNA"/>
</dbReference>
<dbReference type="AlphaFoldDB" id="A0A4C1TPU7"/>
<protein>
    <submittedName>
        <fullName evidence="2">Uncharacterized protein</fullName>
    </submittedName>
</protein>
<reference evidence="2 3" key="1">
    <citation type="journal article" date="2019" name="Commun. Biol.">
        <title>The bagworm genome reveals a unique fibroin gene that provides high tensile strength.</title>
        <authorList>
            <person name="Kono N."/>
            <person name="Nakamura H."/>
            <person name="Ohtoshi R."/>
            <person name="Tomita M."/>
            <person name="Numata K."/>
            <person name="Arakawa K."/>
        </authorList>
    </citation>
    <scope>NUCLEOTIDE SEQUENCE [LARGE SCALE GENOMIC DNA]</scope>
</reference>
<evidence type="ECO:0000256" key="1">
    <source>
        <dbReference type="SAM" id="MobiDB-lite"/>
    </source>
</evidence>
<dbReference type="Proteomes" id="UP000299102">
    <property type="component" value="Unassembled WGS sequence"/>
</dbReference>
<gene>
    <name evidence="2" type="ORF">EVAR_12554_1</name>
</gene>
<accession>A0A4C1TPU7</accession>
<name>A0A4C1TPU7_EUMVA</name>
<keyword evidence="3" id="KW-1185">Reference proteome</keyword>
<organism evidence="2 3">
    <name type="scientific">Eumeta variegata</name>
    <name type="common">Bagworm moth</name>
    <name type="synonym">Eumeta japonica</name>
    <dbReference type="NCBI Taxonomy" id="151549"/>
    <lineage>
        <taxon>Eukaryota</taxon>
        <taxon>Metazoa</taxon>
        <taxon>Ecdysozoa</taxon>
        <taxon>Arthropoda</taxon>
        <taxon>Hexapoda</taxon>
        <taxon>Insecta</taxon>
        <taxon>Pterygota</taxon>
        <taxon>Neoptera</taxon>
        <taxon>Endopterygota</taxon>
        <taxon>Lepidoptera</taxon>
        <taxon>Glossata</taxon>
        <taxon>Ditrysia</taxon>
        <taxon>Tineoidea</taxon>
        <taxon>Psychidae</taxon>
        <taxon>Oiketicinae</taxon>
        <taxon>Eumeta</taxon>
    </lineage>
</organism>
<feature type="region of interest" description="Disordered" evidence="1">
    <location>
        <begin position="1"/>
        <end position="64"/>
    </location>
</feature>
<sequence length="79" mass="9045">MTERDKSRYTEGSSTAYGGHYEYRDHCLRQSQVKLSERRRRGRSQRERPARAQPPGRVCGTVPVSYRGALRPNSAAVLH</sequence>